<dbReference type="Pfam" id="PF00107">
    <property type="entry name" value="ADH_zinc_N"/>
    <property type="match status" value="1"/>
</dbReference>
<dbReference type="InterPro" id="IPR020843">
    <property type="entry name" value="ER"/>
</dbReference>
<dbReference type="Proteomes" id="UP000799753">
    <property type="component" value="Unassembled WGS sequence"/>
</dbReference>
<evidence type="ECO:0000256" key="7">
    <source>
        <dbReference type="ARBA" id="ARBA00024843"/>
    </source>
</evidence>
<keyword evidence="14" id="KW-1185">Reference proteome</keyword>
<evidence type="ECO:0000256" key="4">
    <source>
        <dbReference type="ARBA" id="ARBA00022833"/>
    </source>
</evidence>
<keyword evidence="6" id="KW-0520">NAD</keyword>
<gene>
    <name evidence="13" type="ORF">P280DRAFT_456381</name>
</gene>
<keyword evidence="4 11" id="KW-0862">Zinc</keyword>
<evidence type="ECO:0000256" key="9">
    <source>
        <dbReference type="ARBA" id="ARBA00026119"/>
    </source>
</evidence>
<dbReference type="SMART" id="SM00829">
    <property type="entry name" value="PKS_ER"/>
    <property type="match status" value="1"/>
</dbReference>
<evidence type="ECO:0000256" key="8">
    <source>
        <dbReference type="ARBA" id="ARBA00025713"/>
    </source>
</evidence>
<feature type="domain" description="Enoyl reductase (ER)" evidence="12">
    <location>
        <begin position="10"/>
        <end position="350"/>
    </location>
</feature>
<dbReference type="InterPro" id="IPR002328">
    <property type="entry name" value="ADH_Zn_CS"/>
</dbReference>
<dbReference type="PANTHER" id="PTHR43161:SF9">
    <property type="entry name" value="SORBITOL DEHYDROGENASE"/>
    <property type="match status" value="1"/>
</dbReference>
<dbReference type="OrthoDB" id="3941538at2759"/>
<sequence length="354" mass="37637">MQNPSIVLYGAGSAKVEDKPIPEILQAHDVLVQIAFVGVCGSDVHFWNEGGIGNHVDRESGIVMGHEASGIVTSIGTAVTDIQVGDRVAIEPGLPCRHCKPCKAGTYHLCKNIEFAASPGPPATPGTLCKYYKTAEDFVYKIPENISLEEAVLVEPTSVAVHSVKLGDVRPGETVVVMGSGTIGLLCAAVAKEFGAHRVILVDILDTKLEFARNYLECETFRPSTDADAETNATSLLSTFGLAEVDTVIEASGAASSIETGINILRKGGKYVQTGIGRRKVEFPIALVGEKELVVKGCFRYSSGDYELAVSLLSRGSIDVKSLISSTSPFEDATVAWEKTKKGEGIKNLIRGVL</sequence>
<name>A0A6A6RUK5_9PLEO</name>
<evidence type="ECO:0000313" key="14">
    <source>
        <dbReference type="Proteomes" id="UP000799753"/>
    </source>
</evidence>
<dbReference type="InterPro" id="IPR045306">
    <property type="entry name" value="SDH-like"/>
</dbReference>
<dbReference type="EC" id="1.1.1.9" evidence="9"/>
<dbReference type="Pfam" id="PF08240">
    <property type="entry name" value="ADH_N"/>
    <property type="match status" value="1"/>
</dbReference>
<evidence type="ECO:0000259" key="12">
    <source>
        <dbReference type="SMART" id="SM00829"/>
    </source>
</evidence>
<comment type="cofactor">
    <cofactor evidence="1 11">
        <name>Zn(2+)</name>
        <dbReference type="ChEBI" id="CHEBI:29105"/>
    </cofactor>
</comment>
<dbReference type="PANTHER" id="PTHR43161">
    <property type="entry name" value="SORBITOL DEHYDROGENASE"/>
    <property type="match status" value="1"/>
</dbReference>
<dbReference type="AlphaFoldDB" id="A0A6A6RUK5"/>
<evidence type="ECO:0000256" key="6">
    <source>
        <dbReference type="ARBA" id="ARBA00023027"/>
    </source>
</evidence>
<dbReference type="Gene3D" id="3.90.180.10">
    <property type="entry name" value="Medium-chain alcohol dehydrogenases, catalytic domain"/>
    <property type="match status" value="1"/>
</dbReference>
<evidence type="ECO:0000256" key="2">
    <source>
        <dbReference type="ARBA" id="ARBA00008072"/>
    </source>
</evidence>
<accession>A0A6A6RUK5</accession>
<evidence type="ECO:0000256" key="10">
    <source>
        <dbReference type="ARBA" id="ARBA00030139"/>
    </source>
</evidence>
<keyword evidence="3 11" id="KW-0479">Metal-binding</keyword>
<evidence type="ECO:0000256" key="3">
    <source>
        <dbReference type="ARBA" id="ARBA00022723"/>
    </source>
</evidence>
<keyword evidence="5" id="KW-0560">Oxidoreductase</keyword>
<dbReference type="GO" id="GO:0003939">
    <property type="term" value="F:L-iditol 2-dehydrogenase (NAD+) activity"/>
    <property type="evidence" value="ECO:0007669"/>
    <property type="project" value="TreeGrafter"/>
</dbReference>
<proteinExistence type="inferred from homology"/>
<evidence type="ECO:0000256" key="1">
    <source>
        <dbReference type="ARBA" id="ARBA00001947"/>
    </source>
</evidence>
<organism evidence="13 14">
    <name type="scientific">Massarina eburnea CBS 473.64</name>
    <dbReference type="NCBI Taxonomy" id="1395130"/>
    <lineage>
        <taxon>Eukaryota</taxon>
        <taxon>Fungi</taxon>
        <taxon>Dikarya</taxon>
        <taxon>Ascomycota</taxon>
        <taxon>Pezizomycotina</taxon>
        <taxon>Dothideomycetes</taxon>
        <taxon>Pleosporomycetidae</taxon>
        <taxon>Pleosporales</taxon>
        <taxon>Massarineae</taxon>
        <taxon>Massarinaceae</taxon>
        <taxon>Massarina</taxon>
    </lineage>
</organism>
<dbReference type="SUPFAM" id="SSF50129">
    <property type="entry name" value="GroES-like"/>
    <property type="match status" value="1"/>
</dbReference>
<dbReference type="InterPro" id="IPR013154">
    <property type="entry name" value="ADH-like_N"/>
</dbReference>
<dbReference type="CDD" id="cd05285">
    <property type="entry name" value="sorbitol_DH"/>
    <property type="match status" value="1"/>
</dbReference>
<dbReference type="InterPro" id="IPR013149">
    <property type="entry name" value="ADH-like_C"/>
</dbReference>
<dbReference type="EMBL" id="MU006790">
    <property type="protein sequence ID" value="KAF2638401.1"/>
    <property type="molecule type" value="Genomic_DNA"/>
</dbReference>
<evidence type="ECO:0000313" key="13">
    <source>
        <dbReference type="EMBL" id="KAF2638401.1"/>
    </source>
</evidence>
<dbReference type="InterPro" id="IPR011032">
    <property type="entry name" value="GroES-like_sf"/>
</dbReference>
<dbReference type="GO" id="GO:0008270">
    <property type="term" value="F:zinc ion binding"/>
    <property type="evidence" value="ECO:0007669"/>
    <property type="project" value="InterPro"/>
</dbReference>
<dbReference type="Gene3D" id="3.40.50.720">
    <property type="entry name" value="NAD(P)-binding Rossmann-like Domain"/>
    <property type="match status" value="1"/>
</dbReference>
<comment type="pathway">
    <text evidence="8">Carbohydrate degradation; L-arabinose degradation via L-arabinitol; D-xylulose 5-phosphate from L-arabinose (fungal route): step 4/5.</text>
</comment>
<dbReference type="SUPFAM" id="SSF51735">
    <property type="entry name" value="NAD(P)-binding Rossmann-fold domains"/>
    <property type="match status" value="1"/>
</dbReference>
<evidence type="ECO:0000256" key="11">
    <source>
        <dbReference type="RuleBase" id="RU361277"/>
    </source>
</evidence>
<dbReference type="FunFam" id="3.40.50.720:FF:000068">
    <property type="entry name" value="Sorbitol dehydrogenase"/>
    <property type="match status" value="1"/>
</dbReference>
<dbReference type="GO" id="GO:0006062">
    <property type="term" value="P:sorbitol catabolic process"/>
    <property type="evidence" value="ECO:0007669"/>
    <property type="project" value="TreeGrafter"/>
</dbReference>
<reference evidence="13" key="1">
    <citation type="journal article" date="2020" name="Stud. Mycol.">
        <title>101 Dothideomycetes genomes: a test case for predicting lifestyles and emergence of pathogens.</title>
        <authorList>
            <person name="Haridas S."/>
            <person name="Albert R."/>
            <person name="Binder M."/>
            <person name="Bloem J."/>
            <person name="Labutti K."/>
            <person name="Salamov A."/>
            <person name="Andreopoulos B."/>
            <person name="Baker S."/>
            <person name="Barry K."/>
            <person name="Bills G."/>
            <person name="Bluhm B."/>
            <person name="Cannon C."/>
            <person name="Castanera R."/>
            <person name="Culley D."/>
            <person name="Daum C."/>
            <person name="Ezra D."/>
            <person name="Gonzalez J."/>
            <person name="Henrissat B."/>
            <person name="Kuo A."/>
            <person name="Liang C."/>
            <person name="Lipzen A."/>
            <person name="Lutzoni F."/>
            <person name="Magnuson J."/>
            <person name="Mondo S."/>
            <person name="Nolan M."/>
            <person name="Ohm R."/>
            <person name="Pangilinan J."/>
            <person name="Park H.-J."/>
            <person name="Ramirez L."/>
            <person name="Alfaro M."/>
            <person name="Sun H."/>
            <person name="Tritt A."/>
            <person name="Yoshinaga Y."/>
            <person name="Zwiers L.-H."/>
            <person name="Turgeon B."/>
            <person name="Goodwin S."/>
            <person name="Spatafora J."/>
            <person name="Crous P."/>
            <person name="Grigoriev I."/>
        </authorList>
    </citation>
    <scope>NUCLEOTIDE SEQUENCE</scope>
    <source>
        <strain evidence="13">CBS 473.64</strain>
    </source>
</reference>
<dbReference type="PROSITE" id="PS00059">
    <property type="entry name" value="ADH_ZINC"/>
    <property type="match status" value="1"/>
</dbReference>
<comment type="similarity">
    <text evidence="2 11">Belongs to the zinc-containing alcohol dehydrogenase family.</text>
</comment>
<evidence type="ECO:0000256" key="5">
    <source>
        <dbReference type="ARBA" id="ARBA00023002"/>
    </source>
</evidence>
<dbReference type="GO" id="GO:0046526">
    <property type="term" value="F:D-xylulose reductase activity"/>
    <property type="evidence" value="ECO:0007669"/>
    <property type="project" value="UniProtKB-EC"/>
</dbReference>
<dbReference type="InterPro" id="IPR036291">
    <property type="entry name" value="NAD(P)-bd_dom_sf"/>
</dbReference>
<comment type="function">
    <text evidence="7">Xylitol dehydrogenase which catalyzes the conversion of xylitol to D-xylulose. Xylose is a major component of hemicelluloses such as xylan. Most fungi utilize D-xylose via three enzymatic reactions, xylose reductase (XR), xylitol dehydrogenase (XDH), and xylulokinase, to form xylulose 5-phosphate, which enters pentose phosphate pathway.</text>
</comment>
<protein>
    <recommendedName>
        <fullName evidence="9">D-xylulose reductase</fullName>
        <ecNumber evidence="9">1.1.1.9</ecNumber>
    </recommendedName>
    <alternativeName>
        <fullName evidence="10">Xylitol dehydrogenase A</fullName>
    </alternativeName>
</protein>